<dbReference type="PANTHER" id="PTHR30619:SF1">
    <property type="entry name" value="RECOMBINATION PROTEIN 2"/>
    <property type="match status" value="1"/>
</dbReference>
<evidence type="ECO:0000259" key="7">
    <source>
        <dbReference type="Pfam" id="PF03772"/>
    </source>
</evidence>
<feature type="transmembrane region" description="Helical" evidence="6">
    <location>
        <begin position="479"/>
        <end position="499"/>
    </location>
</feature>
<evidence type="ECO:0000256" key="2">
    <source>
        <dbReference type="ARBA" id="ARBA00022475"/>
    </source>
</evidence>
<protein>
    <submittedName>
        <fullName evidence="9">Competence protein</fullName>
    </submittedName>
</protein>
<evidence type="ECO:0000313" key="10">
    <source>
        <dbReference type="Proteomes" id="UP000490060"/>
    </source>
</evidence>
<sequence length="674" mass="77898">MKKLLQYLPFHFLICIIIGILLQFHTAIWCYDFSFLVLFMLAFIGVLFLLKKNAVKKLYFTLTSLLFFIFIGISTTFLHNPKNYDSYYEQHITDNSNIIIQIHKVLKTSNYAHKYIADVIQIDTKKTIGNVLINLKKDSISTLLNVDDLIVTTAEFKNLTGALNPYQFDYREYLAKKYVYQQVFINPTNYQKLAEGKTSIYGVSEQFRNNIQTSLKEKGFKKEELSVINALLLGQRKNISKNLLQNYTNAGAVHILAISGLHIGILFLLLNSLFKPIERLKNGLLFKTIIILILLWMFAFIAGLSASVVRAVTMFTFVAVGASFKRKKVVEYSLISSMLFLLLLKPLFLFDVGFQLSYLAVFGIIWTQPLLYNLWISKFWLLDKFWRLLTVSIAAQIGILPISLYYFHQFPGLFFIANLLIIPFLGSILIGGILIIVLALLKIPLQILFDFYGWIILLMNKMVALIANQEQFLFQEISMSFYKMILWYVVIIFTYQFIINKKAKQFMLLLGSIMLLQITFIFEKNKQQTTCELIVFNKGIKNMIGIRNGSNFNVLHNLDSSKITTERSIKSYRIHENINSDFLNKIPNIIAFKNDTILIVDDLGIYNIELQNAIVILQKSPKINLERLIKKLNPKKIIADASNYKSDVNLWKTICKKQKMPFYDTRKNGAFILK</sequence>
<evidence type="ECO:0000256" key="4">
    <source>
        <dbReference type="ARBA" id="ARBA00022989"/>
    </source>
</evidence>
<feature type="transmembrane region" description="Helical" evidence="6">
    <location>
        <begin position="506"/>
        <end position="522"/>
    </location>
</feature>
<evidence type="ECO:0000256" key="5">
    <source>
        <dbReference type="ARBA" id="ARBA00023136"/>
    </source>
</evidence>
<feature type="domain" description="ComEC/Rec2-related protein" evidence="7">
    <location>
        <begin position="231"/>
        <end position="496"/>
    </location>
</feature>
<feature type="transmembrane region" description="Helical" evidence="6">
    <location>
        <begin position="388"/>
        <end position="407"/>
    </location>
</feature>
<feature type="transmembrane region" description="Helical" evidence="6">
    <location>
        <begin position="33"/>
        <end position="51"/>
    </location>
</feature>
<feature type="transmembrane region" description="Helical" evidence="6">
    <location>
        <begin position="332"/>
        <end position="350"/>
    </location>
</feature>
<feature type="transmembrane region" description="Helical" evidence="6">
    <location>
        <begin position="251"/>
        <end position="272"/>
    </location>
</feature>
<gene>
    <name evidence="9" type="ORF">TNO010_220333</name>
</gene>
<keyword evidence="5 6" id="KW-0472">Membrane</keyword>
<feature type="transmembrane region" description="Helical" evidence="6">
    <location>
        <begin position="7"/>
        <end position="27"/>
    </location>
</feature>
<reference evidence="9 10" key="1">
    <citation type="submission" date="2017-11" db="EMBL/GenBank/DDBJ databases">
        <authorList>
            <person name="Duchaud E."/>
        </authorList>
    </citation>
    <scope>NUCLEOTIDE SEQUENCE [LARGE SCALE GENOMIC DNA]</scope>
    <source>
        <strain evidence="9 10">TNO010</strain>
    </source>
</reference>
<dbReference type="Pfam" id="PF13567">
    <property type="entry name" value="DUF4131"/>
    <property type="match status" value="1"/>
</dbReference>
<feature type="transmembrane region" description="Helical" evidence="6">
    <location>
        <begin position="308"/>
        <end position="325"/>
    </location>
</feature>
<feature type="transmembrane region" description="Helical" evidence="6">
    <location>
        <begin position="356"/>
        <end position="376"/>
    </location>
</feature>
<dbReference type="NCBIfam" id="TIGR00360">
    <property type="entry name" value="ComEC_N-term"/>
    <property type="match status" value="1"/>
</dbReference>
<feature type="transmembrane region" description="Helical" evidence="6">
    <location>
        <begin position="413"/>
        <end position="440"/>
    </location>
</feature>
<comment type="subcellular location">
    <subcellularLocation>
        <location evidence="1">Cell membrane</location>
        <topology evidence="1">Multi-pass membrane protein</topology>
    </subcellularLocation>
</comment>
<dbReference type="PANTHER" id="PTHR30619">
    <property type="entry name" value="DNA INTERNALIZATION/COMPETENCE PROTEIN COMEC/REC2"/>
    <property type="match status" value="1"/>
</dbReference>
<proteinExistence type="predicted"/>
<feature type="transmembrane region" description="Helical" evidence="6">
    <location>
        <begin position="58"/>
        <end position="78"/>
    </location>
</feature>
<accession>A0A2I2M8N0</accession>
<organism evidence="9 10">
    <name type="scientific">Tenacibaculum finnmarkense genomovar ulcerans</name>
    <dbReference type="NCBI Taxonomy" id="2781388"/>
    <lineage>
        <taxon>Bacteria</taxon>
        <taxon>Pseudomonadati</taxon>
        <taxon>Bacteroidota</taxon>
        <taxon>Flavobacteriia</taxon>
        <taxon>Flavobacteriales</taxon>
        <taxon>Flavobacteriaceae</taxon>
        <taxon>Tenacibaculum</taxon>
        <taxon>Tenacibaculum finnmarkense</taxon>
    </lineage>
</organism>
<feature type="domain" description="DUF4131" evidence="8">
    <location>
        <begin position="35"/>
        <end position="187"/>
    </location>
</feature>
<evidence type="ECO:0000256" key="6">
    <source>
        <dbReference type="SAM" id="Phobius"/>
    </source>
</evidence>
<feature type="transmembrane region" description="Helical" evidence="6">
    <location>
        <begin position="284"/>
        <end position="302"/>
    </location>
</feature>
<dbReference type="AlphaFoldDB" id="A0A2I2M8N0"/>
<evidence type="ECO:0000256" key="3">
    <source>
        <dbReference type="ARBA" id="ARBA00022692"/>
    </source>
</evidence>
<evidence type="ECO:0000259" key="8">
    <source>
        <dbReference type="Pfam" id="PF13567"/>
    </source>
</evidence>
<evidence type="ECO:0000313" key="9">
    <source>
        <dbReference type="EMBL" id="SOU88888.1"/>
    </source>
</evidence>
<dbReference type="GO" id="GO:0005886">
    <property type="term" value="C:plasma membrane"/>
    <property type="evidence" value="ECO:0007669"/>
    <property type="project" value="UniProtKB-SubCell"/>
</dbReference>
<name>A0A2I2M8N0_9FLAO</name>
<evidence type="ECO:0000256" key="1">
    <source>
        <dbReference type="ARBA" id="ARBA00004651"/>
    </source>
</evidence>
<keyword evidence="4 6" id="KW-1133">Transmembrane helix</keyword>
<dbReference type="InterPro" id="IPR052159">
    <property type="entry name" value="Competence_DNA_uptake"/>
</dbReference>
<dbReference type="InterPro" id="IPR025405">
    <property type="entry name" value="DUF4131"/>
</dbReference>
<feature type="transmembrane region" description="Helical" evidence="6">
    <location>
        <begin position="447"/>
        <end position="467"/>
    </location>
</feature>
<dbReference type="EMBL" id="OENE01000015">
    <property type="protein sequence ID" value="SOU88888.1"/>
    <property type="molecule type" value="Genomic_DNA"/>
</dbReference>
<dbReference type="Pfam" id="PF03772">
    <property type="entry name" value="Competence"/>
    <property type="match status" value="1"/>
</dbReference>
<dbReference type="InterPro" id="IPR004477">
    <property type="entry name" value="ComEC_N"/>
</dbReference>
<dbReference type="Proteomes" id="UP000490060">
    <property type="component" value="Unassembled WGS sequence"/>
</dbReference>
<keyword evidence="3 6" id="KW-0812">Transmembrane</keyword>
<dbReference type="RefSeq" id="WP_172505385.1">
    <property type="nucleotide sequence ID" value="NZ_OENE01000015.1"/>
</dbReference>
<keyword evidence="2" id="KW-1003">Cell membrane</keyword>